<feature type="binding site" evidence="11">
    <location>
        <position position="274"/>
    </location>
    <ligand>
        <name>ATP</name>
        <dbReference type="ChEBI" id="CHEBI:30616"/>
        <note>ligand shared between two neighboring subunits</note>
    </ligand>
</feature>
<sequence>MSRRLFTSESVTEGHPDKMADQISDAILDEMLATDPKSRVAVETLITTGQVHIAGEVTTQTYVDMPAVVREKILQIGYDSSAKGFDGDSCGVNVSIDAQSTDIAQGVDTAYEARVEREEDQLDRQGAGDQGLMFGYACRETPELMPLPIKLAHALSERLSEVRRNGTVPYLRPDGKTQVTVEYEDNTPVRLDTVVVSSQHAADINLDEMLAPDLREHVIQPVVAQYGLESDDYRLLVNPTGRFEIGGPMGDAGLTGRKIIVDTYGGYARHGGGAFSGKDPSKVDRSAAYATRWVAKNIVAAELADRAEVQVAYAIGKAHPVGVFIETFGTEKVATELIEKAVKEVFDLRPAAIVRDLDLLRPIYSKTAAYGHFGRELPDFTWESTDRAEALRSFVGA</sequence>
<comment type="caution">
    <text evidence="17">The sequence shown here is derived from an EMBL/GenBank/DDBJ whole genome shotgun (WGS) entry which is preliminary data.</text>
</comment>
<dbReference type="GO" id="GO:0005737">
    <property type="term" value="C:cytoplasm"/>
    <property type="evidence" value="ECO:0007669"/>
    <property type="project" value="UniProtKB-SubCell"/>
</dbReference>
<dbReference type="GO" id="GO:0005524">
    <property type="term" value="F:ATP binding"/>
    <property type="evidence" value="ECO:0007669"/>
    <property type="project" value="UniProtKB-UniRule"/>
</dbReference>
<dbReference type="GO" id="GO:0000287">
    <property type="term" value="F:magnesium ion binding"/>
    <property type="evidence" value="ECO:0007669"/>
    <property type="project" value="UniProtKB-UniRule"/>
</dbReference>
<dbReference type="GO" id="GO:0006730">
    <property type="term" value="P:one-carbon metabolic process"/>
    <property type="evidence" value="ECO:0007669"/>
    <property type="project" value="UniProtKB-KW"/>
</dbReference>
<feature type="binding site" evidence="11">
    <location>
        <position position="17"/>
    </location>
    <ligand>
        <name>Mg(2+)</name>
        <dbReference type="ChEBI" id="CHEBI:18420"/>
    </ligand>
</feature>
<keyword evidence="18" id="KW-1185">Reference proteome</keyword>
<dbReference type="HAMAP" id="MF_00086">
    <property type="entry name" value="S_AdoMet_synth1"/>
    <property type="match status" value="1"/>
</dbReference>
<feature type="binding site" description="in other chain" evidence="11">
    <location>
        <begin position="257"/>
        <end position="258"/>
    </location>
    <ligand>
        <name>ATP</name>
        <dbReference type="ChEBI" id="CHEBI:30616"/>
        <note>ligand shared between two neighboring subunits</note>
    </ligand>
</feature>
<evidence type="ECO:0000256" key="3">
    <source>
        <dbReference type="ARBA" id="ARBA00022490"/>
    </source>
</evidence>
<evidence type="ECO:0000256" key="5">
    <source>
        <dbReference type="ARBA" id="ARBA00022679"/>
    </source>
</evidence>
<feature type="region of interest" description="Flexible loop" evidence="11">
    <location>
        <begin position="99"/>
        <end position="109"/>
    </location>
</feature>
<evidence type="ECO:0000256" key="7">
    <source>
        <dbReference type="ARBA" id="ARBA00022741"/>
    </source>
</evidence>
<keyword evidence="9 11" id="KW-0460">Magnesium</keyword>
<comment type="function">
    <text evidence="11">Catalyzes the formation of S-adenosylmethionine (AdoMet) from methionine and ATP. The overall synthetic reaction is composed of two sequential steps, AdoMet formation and the subsequent tripolyphosphate hydrolysis which occurs prior to release of AdoMet from the enzyme.</text>
</comment>
<dbReference type="FunFam" id="3.30.300.10:FF:000006">
    <property type="entry name" value="S-adenosylmethionine synthase"/>
    <property type="match status" value="1"/>
</dbReference>
<dbReference type="RefSeq" id="WP_017576778.1">
    <property type="nucleotide sequence ID" value="NZ_BMXL01000025.1"/>
</dbReference>
<gene>
    <name evidence="11 17" type="primary">metK</name>
    <name evidence="17" type="ORF">GCM10007147_36950</name>
</gene>
<name>A0A918XHY5_9ACTN</name>
<feature type="domain" description="S-adenosylmethionine synthetase N-terminal" evidence="14">
    <location>
        <begin position="4"/>
        <end position="100"/>
    </location>
</feature>
<comment type="cofactor">
    <cofactor evidence="11">
        <name>Mg(2+)</name>
        <dbReference type="ChEBI" id="CHEBI:18420"/>
    </cofactor>
    <text evidence="11">Binds 2 divalent ions per subunit.</text>
</comment>
<evidence type="ECO:0000259" key="15">
    <source>
        <dbReference type="Pfam" id="PF02772"/>
    </source>
</evidence>
<dbReference type="InterPro" id="IPR002133">
    <property type="entry name" value="S-AdoMet_synthetase"/>
</dbReference>
<feature type="binding site" evidence="11">
    <location>
        <position position="43"/>
    </location>
    <ligand>
        <name>K(+)</name>
        <dbReference type="ChEBI" id="CHEBI:29103"/>
    </ligand>
</feature>
<dbReference type="PROSITE" id="PS00377">
    <property type="entry name" value="ADOMET_SYNTHASE_2"/>
    <property type="match status" value="1"/>
</dbReference>
<feature type="binding site" description="in other chain" evidence="11">
    <location>
        <begin position="174"/>
        <end position="176"/>
    </location>
    <ligand>
        <name>ATP</name>
        <dbReference type="ChEBI" id="CHEBI:30616"/>
        <note>ligand shared between two neighboring subunits</note>
    </ligand>
</feature>
<comment type="subcellular location">
    <subcellularLocation>
        <location evidence="11 12">Cytoplasm</location>
    </subcellularLocation>
</comment>
<dbReference type="Pfam" id="PF02772">
    <property type="entry name" value="S-AdoMet_synt_M"/>
    <property type="match status" value="1"/>
</dbReference>
<keyword evidence="8 11" id="KW-0067">ATP-binding</keyword>
<comment type="similarity">
    <text evidence="2 11 13">Belongs to the AdoMet synthase family.</text>
</comment>
<dbReference type="InterPro" id="IPR022631">
    <property type="entry name" value="ADOMET_SYNTHASE_CS"/>
</dbReference>
<protein>
    <recommendedName>
        <fullName evidence="11">S-adenosylmethionine synthase</fullName>
        <shortName evidence="11">AdoMet synthase</shortName>
        <ecNumber evidence="11">2.5.1.6</ecNumber>
    </recommendedName>
    <alternativeName>
        <fullName evidence="11">MAT</fullName>
    </alternativeName>
    <alternativeName>
        <fullName evidence="11">Methionine adenosyltransferase</fullName>
    </alternativeName>
</protein>
<dbReference type="InterPro" id="IPR022636">
    <property type="entry name" value="S-AdoMet_synthetase_sfam"/>
</dbReference>
<evidence type="ECO:0000256" key="1">
    <source>
        <dbReference type="ARBA" id="ARBA00005224"/>
    </source>
</evidence>
<feature type="binding site" description="in other chain" evidence="11">
    <location>
        <begin position="242"/>
        <end position="243"/>
    </location>
    <ligand>
        <name>ATP</name>
        <dbReference type="ChEBI" id="CHEBI:30616"/>
        <note>ligand shared between two neighboring subunits</note>
    </ligand>
</feature>
<dbReference type="AlphaFoldDB" id="A0A918XHY5"/>
<keyword evidence="3 11" id="KW-0963">Cytoplasm</keyword>
<evidence type="ECO:0000259" key="16">
    <source>
        <dbReference type="Pfam" id="PF02773"/>
    </source>
</evidence>
<dbReference type="EMBL" id="BMXL01000025">
    <property type="protein sequence ID" value="GHD32921.1"/>
    <property type="molecule type" value="Genomic_DNA"/>
</dbReference>
<dbReference type="Proteomes" id="UP000654947">
    <property type="component" value="Unassembled WGS sequence"/>
</dbReference>
<comment type="subunit">
    <text evidence="11">Homotetramer; dimer of dimers.</text>
</comment>
<feature type="binding site" description="in other chain" evidence="11">
    <location>
        <position position="15"/>
    </location>
    <ligand>
        <name>ATP</name>
        <dbReference type="ChEBI" id="CHEBI:30616"/>
        <note>ligand shared between two neighboring subunits</note>
    </ligand>
</feature>
<evidence type="ECO:0000256" key="2">
    <source>
        <dbReference type="ARBA" id="ARBA00009685"/>
    </source>
</evidence>
<dbReference type="Pfam" id="PF02773">
    <property type="entry name" value="S-AdoMet_synt_C"/>
    <property type="match status" value="1"/>
</dbReference>
<feature type="binding site" evidence="11">
    <location>
        <position position="251"/>
    </location>
    <ligand>
        <name>L-methionine</name>
        <dbReference type="ChEBI" id="CHEBI:57844"/>
        <note>ligand shared between two neighboring subunits</note>
    </ligand>
</feature>
<dbReference type="PROSITE" id="PS00376">
    <property type="entry name" value="ADOMET_SYNTHASE_1"/>
    <property type="match status" value="1"/>
</dbReference>
<feature type="binding site" description="in other chain" evidence="11">
    <location>
        <position position="282"/>
    </location>
    <ligand>
        <name>L-methionine</name>
        <dbReference type="ChEBI" id="CHEBI:57844"/>
        <note>ligand shared between two neighboring subunits</note>
    </ligand>
</feature>
<dbReference type="InterPro" id="IPR022628">
    <property type="entry name" value="S-AdoMet_synt_N"/>
</dbReference>
<feature type="binding site" evidence="11">
    <location>
        <position position="251"/>
    </location>
    <ligand>
        <name>ATP</name>
        <dbReference type="ChEBI" id="CHEBI:30616"/>
        <note>ligand shared between two neighboring subunits</note>
    </ligand>
</feature>
<dbReference type="GO" id="GO:0004478">
    <property type="term" value="F:methionine adenosyltransferase activity"/>
    <property type="evidence" value="ECO:0007669"/>
    <property type="project" value="UniProtKB-UniRule"/>
</dbReference>
<comment type="catalytic activity">
    <reaction evidence="11">
        <text>L-methionine + ATP + H2O = S-adenosyl-L-methionine + phosphate + diphosphate</text>
        <dbReference type="Rhea" id="RHEA:21080"/>
        <dbReference type="ChEBI" id="CHEBI:15377"/>
        <dbReference type="ChEBI" id="CHEBI:30616"/>
        <dbReference type="ChEBI" id="CHEBI:33019"/>
        <dbReference type="ChEBI" id="CHEBI:43474"/>
        <dbReference type="ChEBI" id="CHEBI:57844"/>
        <dbReference type="ChEBI" id="CHEBI:59789"/>
        <dbReference type="EC" id="2.5.1.6"/>
    </reaction>
</comment>
<feature type="domain" description="S-adenosylmethionine synthetase C-terminal" evidence="16">
    <location>
        <begin position="245"/>
        <end position="383"/>
    </location>
</feature>
<keyword evidence="6 11" id="KW-0479">Metal-binding</keyword>
<evidence type="ECO:0000256" key="11">
    <source>
        <dbReference type="HAMAP-Rule" id="MF_00086"/>
    </source>
</evidence>
<keyword evidence="5 11" id="KW-0808">Transferase</keyword>
<organism evidence="17 18">
    <name type="scientific">Nocardiopsis kunsanensis</name>
    <dbReference type="NCBI Taxonomy" id="141693"/>
    <lineage>
        <taxon>Bacteria</taxon>
        <taxon>Bacillati</taxon>
        <taxon>Actinomycetota</taxon>
        <taxon>Actinomycetes</taxon>
        <taxon>Streptosporangiales</taxon>
        <taxon>Nocardiopsidaceae</taxon>
        <taxon>Nocardiopsis</taxon>
    </lineage>
</organism>
<comment type="pathway">
    <text evidence="1 11">Amino-acid biosynthesis; S-adenosyl-L-methionine biosynthesis; S-adenosyl-L-methionine from L-methionine: step 1/1.</text>
</comment>
<keyword evidence="7 11" id="KW-0547">Nucleotide-binding</keyword>
<evidence type="ECO:0000313" key="18">
    <source>
        <dbReference type="Proteomes" id="UP000654947"/>
    </source>
</evidence>
<accession>A0A918XHY5</accession>
<dbReference type="PANTHER" id="PTHR11964">
    <property type="entry name" value="S-ADENOSYLMETHIONINE SYNTHETASE"/>
    <property type="match status" value="1"/>
</dbReference>
<evidence type="ECO:0000256" key="13">
    <source>
        <dbReference type="RuleBase" id="RU004462"/>
    </source>
</evidence>
<keyword evidence="4 11" id="KW-0554">One-carbon metabolism</keyword>
<feature type="binding site" evidence="11">
    <location>
        <position position="278"/>
    </location>
    <ligand>
        <name>ATP</name>
        <dbReference type="ChEBI" id="CHEBI:30616"/>
        <note>ligand shared between two neighboring subunits</note>
    </ligand>
</feature>
<proteinExistence type="inferred from homology"/>
<feature type="domain" description="S-adenosylmethionine synthetase central" evidence="15">
    <location>
        <begin position="125"/>
        <end position="243"/>
    </location>
</feature>
<dbReference type="InterPro" id="IPR022629">
    <property type="entry name" value="S-AdoMet_synt_central"/>
</dbReference>
<reference evidence="17 18" key="1">
    <citation type="journal article" date="2014" name="Int. J. Syst. Evol. Microbiol.">
        <title>Complete genome sequence of Corynebacterium casei LMG S-19264T (=DSM 44701T), isolated from a smear-ripened cheese.</title>
        <authorList>
            <consortium name="US DOE Joint Genome Institute (JGI-PGF)"/>
            <person name="Walter F."/>
            <person name="Albersmeier A."/>
            <person name="Kalinowski J."/>
            <person name="Ruckert C."/>
        </authorList>
    </citation>
    <scope>NUCLEOTIDE SEQUENCE [LARGE SCALE GENOMIC DNA]</scope>
    <source>
        <strain evidence="17 18">KCTC 19473</strain>
    </source>
</reference>
<evidence type="ECO:0000256" key="8">
    <source>
        <dbReference type="ARBA" id="ARBA00022840"/>
    </source>
</evidence>
<evidence type="ECO:0000256" key="6">
    <source>
        <dbReference type="ARBA" id="ARBA00022723"/>
    </source>
</evidence>
<evidence type="ECO:0000256" key="9">
    <source>
        <dbReference type="ARBA" id="ARBA00022842"/>
    </source>
</evidence>
<evidence type="ECO:0000313" key="17">
    <source>
        <dbReference type="EMBL" id="GHD32921.1"/>
    </source>
</evidence>
<dbReference type="InterPro" id="IPR022630">
    <property type="entry name" value="S-AdoMet_synt_C"/>
</dbReference>
<dbReference type="Pfam" id="PF00438">
    <property type="entry name" value="S-AdoMet_synt_N"/>
    <property type="match status" value="1"/>
</dbReference>
<evidence type="ECO:0000259" key="14">
    <source>
        <dbReference type="Pfam" id="PF00438"/>
    </source>
</evidence>
<dbReference type="PIRSF" id="PIRSF000497">
    <property type="entry name" value="MAT"/>
    <property type="match status" value="1"/>
</dbReference>
<dbReference type="NCBIfam" id="TIGR01034">
    <property type="entry name" value="metK"/>
    <property type="match status" value="1"/>
</dbReference>
<feature type="binding site" description="in other chain" evidence="11">
    <location>
        <position position="56"/>
    </location>
    <ligand>
        <name>L-methionine</name>
        <dbReference type="ChEBI" id="CHEBI:57844"/>
        <note>ligand shared between two neighboring subunits</note>
    </ligand>
</feature>
<dbReference type="SUPFAM" id="SSF55973">
    <property type="entry name" value="S-adenosylmethionine synthetase"/>
    <property type="match status" value="3"/>
</dbReference>
<feature type="binding site" description="in other chain" evidence="11">
    <location>
        <position position="99"/>
    </location>
    <ligand>
        <name>L-methionine</name>
        <dbReference type="ChEBI" id="CHEBI:57844"/>
        <note>ligand shared between two neighboring subunits</note>
    </ligand>
</feature>
<evidence type="ECO:0000256" key="12">
    <source>
        <dbReference type="RuleBase" id="RU000542"/>
    </source>
</evidence>
<evidence type="ECO:0000256" key="4">
    <source>
        <dbReference type="ARBA" id="ARBA00022563"/>
    </source>
</evidence>
<dbReference type="EC" id="2.5.1.6" evidence="11"/>
<dbReference type="CDD" id="cd18079">
    <property type="entry name" value="S-AdoMet_synt"/>
    <property type="match status" value="1"/>
</dbReference>
<evidence type="ECO:0000256" key="10">
    <source>
        <dbReference type="ARBA" id="ARBA00022958"/>
    </source>
</evidence>
<comment type="cofactor">
    <cofactor evidence="11">
        <name>K(+)</name>
        <dbReference type="ChEBI" id="CHEBI:29103"/>
    </cofactor>
    <text evidence="11">Binds 1 potassium ion per subunit.</text>
</comment>
<dbReference type="GO" id="GO:0006556">
    <property type="term" value="P:S-adenosylmethionine biosynthetic process"/>
    <property type="evidence" value="ECO:0007669"/>
    <property type="project" value="UniProtKB-UniRule"/>
</dbReference>
<keyword evidence="10 11" id="KW-0630">Potassium</keyword>
<dbReference type="Gene3D" id="3.30.300.10">
    <property type="match status" value="3"/>
</dbReference>